<dbReference type="GO" id="GO:0016491">
    <property type="term" value="F:oxidoreductase activity"/>
    <property type="evidence" value="ECO:0007669"/>
    <property type="project" value="InterPro"/>
</dbReference>
<dbReference type="SUPFAM" id="SSF63380">
    <property type="entry name" value="Riboflavin synthase domain-like"/>
    <property type="match status" value="1"/>
</dbReference>
<dbReference type="InterPro" id="IPR017938">
    <property type="entry name" value="Riboflavin_synthase-like_b-brl"/>
</dbReference>
<dbReference type="Gene3D" id="2.40.30.10">
    <property type="entry name" value="Translation factors"/>
    <property type="match status" value="1"/>
</dbReference>
<dbReference type="SUPFAM" id="SSF50475">
    <property type="entry name" value="FMN-binding split barrel"/>
    <property type="match status" value="1"/>
</dbReference>
<dbReference type="PANTHER" id="PTHR42815:SF2">
    <property type="entry name" value="FAD-BINDING, PUTATIVE (AFU_ORTHOLOGUE AFUA_6G07600)-RELATED"/>
    <property type="match status" value="1"/>
</dbReference>
<dbReference type="InterPro" id="IPR012349">
    <property type="entry name" value="Split_barrel_FMN-bd"/>
</dbReference>
<evidence type="ECO:0000313" key="3">
    <source>
        <dbReference type="Proteomes" id="UP001166286"/>
    </source>
</evidence>
<proteinExistence type="predicted"/>
<comment type="caution">
    <text evidence="2">The sequence shown here is derived from an EMBL/GenBank/DDBJ whole genome shotgun (WGS) entry which is preliminary data.</text>
</comment>
<dbReference type="CDD" id="cd06197">
    <property type="entry name" value="FNR_like_2"/>
    <property type="match status" value="1"/>
</dbReference>
<gene>
    <name evidence="2" type="ORF">JMJ35_002275</name>
</gene>
<name>A0AA39R7J0_9LECA</name>
<dbReference type="Gene3D" id="2.30.110.10">
    <property type="entry name" value="Electron Transport, Fmn-binding Protein, Chain A"/>
    <property type="match status" value="1"/>
</dbReference>
<feature type="domain" description="FAD-binding FR-type" evidence="1">
    <location>
        <begin position="351"/>
        <end position="473"/>
    </location>
</feature>
<dbReference type="AlphaFoldDB" id="A0AA39R7J0"/>
<organism evidence="2 3">
    <name type="scientific">Cladonia borealis</name>
    <dbReference type="NCBI Taxonomy" id="184061"/>
    <lineage>
        <taxon>Eukaryota</taxon>
        <taxon>Fungi</taxon>
        <taxon>Dikarya</taxon>
        <taxon>Ascomycota</taxon>
        <taxon>Pezizomycotina</taxon>
        <taxon>Lecanoromycetes</taxon>
        <taxon>OSLEUM clade</taxon>
        <taxon>Lecanoromycetidae</taxon>
        <taxon>Lecanorales</taxon>
        <taxon>Lecanorineae</taxon>
        <taxon>Cladoniaceae</taxon>
        <taxon>Cladonia</taxon>
    </lineage>
</organism>
<evidence type="ECO:0000313" key="2">
    <source>
        <dbReference type="EMBL" id="KAK0514896.1"/>
    </source>
</evidence>
<dbReference type="InterPro" id="IPR039261">
    <property type="entry name" value="FNR_nucleotide-bd"/>
</dbReference>
<dbReference type="PANTHER" id="PTHR42815">
    <property type="entry name" value="FAD-BINDING, PUTATIVE (AFU_ORTHOLOGUE AFUA_6G07600)-RELATED"/>
    <property type="match status" value="1"/>
</dbReference>
<protein>
    <recommendedName>
        <fullName evidence="1">FAD-binding FR-type domain-containing protein</fullName>
    </recommendedName>
</protein>
<dbReference type="Gene3D" id="3.40.50.80">
    <property type="entry name" value="Nucleotide-binding domain of ferredoxin-NADP reductase (FNR) module"/>
    <property type="match status" value="1"/>
</dbReference>
<dbReference type="PROSITE" id="PS51384">
    <property type="entry name" value="FAD_FR"/>
    <property type="match status" value="1"/>
</dbReference>
<sequence length="610" mass="66307">MIHTTPISFHEGEQTVRRLLHVPNGDNPTSPGLSPHAARLLQLSSLIAIGTLDNEGRPWTTLLGGEPGFARSLGRSVIGIKTLVDRKYDPVIDILVGSQPDEEVREAGQGGRVLSALGLHLATRDRIKLWGKMFAGTLGHHGPEAEEGQGSVAEAQLVFAIQQSLGNCPKYMNKKNIVPALPRPVLISDSLPLCEQALDLLAKADMFFISSHHGSNMGTNHRGGPPGLVRVAKNEASGTVLVYPELSGNRLYQTLGNLYTDPRAGLVFPDFDTGDVLYVTGNTEIIIGQEAAALLPRSNLAVIIHVTAARFVQRGLAFLGEAGERSPYNPPVRFLATERAQALPDAQFGNGKVAYASLLAIELLAPTIARFRFAISDPEVAGRWKPGQYVALAFEDELSIGYSHMRDDDPKSLNDDYVRTFTVSSAPGGNLPEDEFEITIRNVGVVTNFLFRQNIRAGLEIPLKGFGGTFTIEQNADEVVPFVAGGIGITPLLSYLPSLDLKRIRLFWTVNVRDIGLVLDTFSRFPLLAPSTKLFISGVDQLSQADSQQSNVDKIKLAGADVEPRRMLASDVVGDQGLSSTWYLCTGTAFRKSLLSWLAGRKILYEDFNY</sequence>
<accession>A0AA39R7J0</accession>
<evidence type="ECO:0000259" key="1">
    <source>
        <dbReference type="PROSITE" id="PS51384"/>
    </source>
</evidence>
<keyword evidence="3" id="KW-1185">Reference proteome</keyword>
<dbReference type="Proteomes" id="UP001166286">
    <property type="component" value="Unassembled WGS sequence"/>
</dbReference>
<dbReference type="EMBL" id="JAFEKC020000004">
    <property type="protein sequence ID" value="KAK0514896.1"/>
    <property type="molecule type" value="Genomic_DNA"/>
</dbReference>
<dbReference type="InterPro" id="IPR017927">
    <property type="entry name" value="FAD-bd_FR_type"/>
</dbReference>
<reference evidence="2" key="1">
    <citation type="submission" date="2023-03" db="EMBL/GenBank/DDBJ databases">
        <title>Complete genome of Cladonia borealis.</title>
        <authorList>
            <person name="Park H."/>
        </authorList>
    </citation>
    <scope>NUCLEOTIDE SEQUENCE</scope>
    <source>
        <strain evidence="2">ANT050790</strain>
    </source>
</reference>
<dbReference type="SUPFAM" id="SSF52343">
    <property type="entry name" value="Ferredoxin reductase-like, C-terminal NADP-linked domain"/>
    <property type="match status" value="1"/>
</dbReference>